<comment type="caution">
    <text evidence="8">The sequence shown here is derived from an EMBL/GenBank/DDBJ whole genome shotgun (WGS) entry which is preliminary data.</text>
</comment>
<evidence type="ECO:0000256" key="2">
    <source>
        <dbReference type="ARBA" id="ARBA00022771"/>
    </source>
</evidence>
<evidence type="ECO:0000256" key="5">
    <source>
        <dbReference type="PROSITE-ProRule" id="PRU00309"/>
    </source>
</evidence>
<evidence type="ECO:0000256" key="4">
    <source>
        <dbReference type="ARBA" id="ARBA00023125"/>
    </source>
</evidence>
<keyword evidence="9" id="KW-1185">Reference proteome</keyword>
<proteinExistence type="predicted"/>
<dbReference type="InterPro" id="IPR006612">
    <property type="entry name" value="THAP_Znf"/>
</dbReference>
<feature type="region of interest" description="Disordered" evidence="6">
    <location>
        <begin position="126"/>
        <end position="163"/>
    </location>
</feature>
<evidence type="ECO:0000256" key="6">
    <source>
        <dbReference type="SAM" id="MobiDB-lite"/>
    </source>
</evidence>
<gene>
    <name evidence="8" type="ORF">UPYG_G00114990</name>
</gene>
<reference evidence="8 9" key="1">
    <citation type="submission" date="2024-06" db="EMBL/GenBank/DDBJ databases">
        <authorList>
            <person name="Pan Q."/>
            <person name="Wen M."/>
            <person name="Jouanno E."/>
            <person name="Zahm M."/>
            <person name="Klopp C."/>
            <person name="Cabau C."/>
            <person name="Louis A."/>
            <person name="Berthelot C."/>
            <person name="Parey E."/>
            <person name="Roest Crollius H."/>
            <person name="Montfort J."/>
            <person name="Robinson-Rechavi M."/>
            <person name="Bouchez O."/>
            <person name="Lampietro C."/>
            <person name="Lopez Roques C."/>
            <person name="Donnadieu C."/>
            <person name="Postlethwait J."/>
            <person name="Bobe J."/>
            <person name="Verreycken H."/>
            <person name="Guiguen Y."/>
        </authorList>
    </citation>
    <scope>NUCLEOTIDE SEQUENCE [LARGE SCALE GENOMIC DNA]</scope>
    <source>
        <strain evidence="8">Up_M1</strain>
        <tissue evidence="8">Testis</tissue>
    </source>
</reference>
<evidence type="ECO:0000259" key="7">
    <source>
        <dbReference type="PROSITE" id="PS50950"/>
    </source>
</evidence>
<dbReference type="GO" id="GO:0003677">
    <property type="term" value="F:DNA binding"/>
    <property type="evidence" value="ECO:0007669"/>
    <property type="project" value="UniProtKB-UniRule"/>
</dbReference>
<dbReference type="GO" id="GO:0008270">
    <property type="term" value="F:zinc ion binding"/>
    <property type="evidence" value="ECO:0007669"/>
    <property type="project" value="UniProtKB-KW"/>
</dbReference>
<keyword evidence="3" id="KW-0862">Zinc</keyword>
<dbReference type="EMBL" id="JAGEUA010000003">
    <property type="protein sequence ID" value="KAL0993873.1"/>
    <property type="molecule type" value="Genomic_DNA"/>
</dbReference>
<evidence type="ECO:0000313" key="8">
    <source>
        <dbReference type="EMBL" id="KAL0993873.1"/>
    </source>
</evidence>
<keyword evidence="4 5" id="KW-0238">DNA-binding</keyword>
<name>A0ABD0X3K2_UMBPY</name>
<protein>
    <recommendedName>
        <fullName evidence="7">THAP-type domain-containing protein</fullName>
    </recommendedName>
</protein>
<evidence type="ECO:0000256" key="1">
    <source>
        <dbReference type="ARBA" id="ARBA00022723"/>
    </source>
</evidence>
<organism evidence="8 9">
    <name type="scientific">Umbra pygmaea</name>
    <name type="common">Eastern mudminnow</name>
    <dbReference type="NCBI Taxonomy" id="75934"/>
    <lineage>
        <taxon>Eukaryota</taxon>
        <taxon>Metazoa</taxon>
        <taxon>Chordata</taxon>
        <taxon>Craniata</taxon>
        <taxon>Vertebrata</taxon>
        <taxon>Euteleostomi</taxon>
        <taxon>Actinopterygii</taxon>
        <taxon>Neopterygii</taxon>
        <taxon>Teleostei</taxon>
        <taxon>Protacanthopterygii</taxon>
        <taxon>Esociformes</taxon>
        <taxon>Umbridae</taxon>
        <taxon>Umbra</taxon>
    </lineage>
</organism>
<evidence type="ECO:0000256" key="3">
    <source>
        <dbReference type="ARBA" id="ARBA00022833"/>
    </source>
</evidence>
<sequence length="163" mass="17641">MLCSVHFTEDCFLNQQQFNSGFSQRLVLKDSAVPTLSGQPGDSEPQPSTSQHHHEPQHLSTTFHDIGCQTEPQNISVGTQSKAPKIVTVGTQLSISTLRASMKSKGSQATVPCVSVYTETTSSSLDFTSMSSTPIRPQSYRPGKRPRLELEDEGGDASTRVAS</sequence>
<keyword evidence="1" id="KW-0479">Metal-binding</keyword>
<accession>A0ABD0X3K2</accession>
<dbReference type="AlphaFoldDB" id="A0ABD0X3K2"/>
<dbReference type="Proteomes" id="UP001557470">
    <property type="component" value="Unassembled WGS sequence"/>
</dbReference>
<feature type="compositionally biased region" description="Polar residues" evidence="6">
    <location>
        <begin position="34"/>
        <end position="50"/>
    </location>
</feature>
<feature type="domain" description="THAP-type" evidence="7">
    <location>
        <begin position="1"/>
        <end position="37"/>
    </location>
</feature>
<keyword evidence="2 5" id="KW-0863">Zinc-finger</keyword>
<evidence type="ECO:0000313" key="9">
    <source>
        <dbReference type="Proteomes" id="UP001557470"/>
    </source>
</evidence>
<dbReference type="PROSITE" id="PS50950">
    <property type="entry name" value="ZF_THAP"/>
    <property type="match status" value="1"/>
</dbReference>
<feature type="region of interest" description="Disordered" evidence="6">
    <location>
        <begin position="33"/>
        <end position="58"/>
    </location>
</feature>